<reference evidence="2" key="2">
    <citation type="submission" date="2023-06" db="EMBL/GenBank/DDBJ databases">
        <authorList>
            <consortium name="Lawrence Berkeley National Laboratory"/>
            <person name="Haridas S."/>
            <person name="Hensen N."/>
            <person name="Bonometti L."/>
            <person name="Westerberg I."/>
            <person name="Brannstrom I.O."/>
            <person name="Guillou S."/>
            <person name="Cros-Aarteil S."/>
            <person name="Calhoun S."/>
            <person name="Kuo A."/>
            <person name="Mondo S."/>
            <person name="Pangilinan J."/>
            <person name="Riley R."/>
            <person name="Labutti K."/>
            <person name="Andreopoulos B."/>
            <person name="Lipzen A."/>
            <person name="Chen C."/>
            <person name="Yanf M."/>
            <person name="Daum C."/>
            <person name="Ng V."/>
            <person name="Clum A."/>
            <person name="Steindorff A."/>
            <person name="Ohm R."/>
            <person name="Martin F."/>
            <person name="Silar P."/>
            <person name="Natvig D."/>
            <person name="Lalanne C."/>
            <person name="Gautier V."/>
            <person name="Ament-Velasquez S.L."/>
            <person name="Kruys A."/>
            <person name="Hutchinson M.I."/>
            <person name="Powell A.J."/>
            <person name="Barry K."/>
            <person name="Miller A.N."/>
            <person name="Grigoriev I.V."/>
            <person name="Debuchy R."/>
            <person name="Gladieux P."/>
            <person name="Thoren M.H."/>
            <person name="Johannesson H."/>
        </authorList>
    </citation>
    <scope>NUCLEOTIDE SEQUENCE</scope>
    <source>
        <strain evidence="2">CBS 958.72</strain>
    </source>
</reference>
<feature type="transmembrane region" description="Helical" evidence="1">
    <location>
        <begin position="36"/>
        <end position="58"/>
    </location>
</feature>
<evidence type="ECO:0000256" key="1">
    <source>
        <dbReference type="SAM" id="Phobius"/>
    </source>
</evidence>
<protein>
    <submittedName>
        <fullName evidence="2">Uncharacterized protein</fullName>
    </submittedName>
</protein>
<accession>A0AAE0KBW9</accession>
<organism evidence="2 3">
    <name type="scientific">Lasiosphaeria ovina</name>
    <dbReference type="NCBI Taxonomy" id="92902"/>
    <lineage>
        <taxon>Eukaryota</taxon>
        <taxon>Fungi</taxon>
        <taxon>Dikarya</taxon>
        <taxon>Ascomycota</taxon>
        <taxon>Pezizomycotina</taxon>
        <taxon>Sordariomycetes</taxon>
        <taxon>Sordariomycetidae</taxon>
        <taxon>Sordariales</taxon>
        <taxon>Lasiosphaeriaceae</taxon>
        <taxon>Lasiosphaeria</taxon>
    </lineage>
</organism>
<gene>
    <name evidence="2" type="ORF">B0T24DRAFT_254164</name>
</gene>
<keyword evidence="1" id="KW-1133">Transmembrane helix</keyword>
<evidence type="ECO:0000313" key="3">
    <source>
        <dbReference type="Proteomes" id="UP001287356"/>
    </source>
</evidence>
<sequence length="140" mass="16202">MKTHTYMDNGVERTILAGWLLGWLTGSLFMTYCNDFIYLFLLLCILLFMSCLCLPMLAHVDGPGFQSRDKKHEVCLDYVERTRHVETSSDKESGYAFLSSHPEFVRENDCGADSRYRSVENASERHKFSQNTRLQPDVFT</sequence>
<keyword evidence="3" id="KW-1185">Reference proteome</keyword>
<evidence type="ECO:0000313" key="2">
    <source>
        <dbReference type="EMBL" id="KAK3373262.1"/>
    </source>
</evidence>
<feature type="transmembrane region" description="Helical" evidence="1">
    <location>
        <begin position="12"/>
        <end position="30"/>
    </location>
</feature>
<dbReference type="AlphaFoldDB" id="A0AAE0KBW9"/>
<dbReference type="EMBL" id="JAULSN010000004">
    <property type="protein sequence ID" value="KAK3373262.1"/>
    <property type="molecule type" value="Genomic_DNA"/>
</dbReference>
<keyword evidence="1" id="KW-0812">Transmembrane</keyword>
<comment type="caution">
    <text evidence="2">The sequence shown here is derived from an EMBL/GenBank/DDBJ whole genome shotgun (WGS) entry which is preliminary data.</text>
</comment>
<keyword evidence="1" id="KW-0472">Membrane</keyword>
<name>A0AAE0KBW9_9PEZI</name>
<proteinExistence type="predicted"/>
<reference evidence="2" key="1">
    <citation type="journal article" date="2023" name="Mol. Phylogenet. Evol.">
        <title>Genome-scale phylogeny and comparative genomics of the fungal order Sordariales.</title>
        <authorList>
            <person name="Hensen N."/>
            <person name="Bonometti L."/>
            <person name="Westerberg I."/>
            <person name="Brannstrom I.O."/>
            <person name="Guillou S."/>
            <person name="Cros-Aarteil S."/>
            <person name="Calhoun S."/>
            <person name="Haridas S."/>
            <person name="Kuo A."/>
            <person name="Mondo S."/>
            <person name="Pangilinan J."/>
            <person name="Riley R."/>
            <person name="LaButti K."/>
            <person name="Andreopoulos B."/>
            <person name="Lipzen A."/>
            <person name="Chen C."/>
            <person name="Yan M."/>
            <person name="Daum C."/>
            <person name="Ng V."/>
            <person name="Clum A."/>
            <person name="Steindorff A."/>
            <person name="Ohm R.A."/>
            <person name="Martin F."/>
            <person name="Silar P."/>
            <person name="Natvig D.O."/>
            <person name="Lalanne C."/>
            <person name="Gautier V."/>
            <person name="Ament-Velasquez S.L."/>
            <person name="Kruys A."/>
            <person name="Hutchinson M.I."/>
            <person name="Powell A.J."/>
            <person name="Barry K."/>
            <person name="Miller A.N."/>
            <person name="Grigoriev I.V."/>
            <person name="Debuchy R."/>
            <person name="Gladieux P."/>
            <person name="Hiltunen Thoren M."/>
            <person name="Johannesson H."/>
        </authorList>
    </citation>
    <scope>NUCLEOTIDE SEQUENCE</scope>
    <source>
        <strain evidence="2">CBS 958.72</strain>
    </source>
</reference>
<dbReference type="Proteomes" id="UP001287356">
    <property type="component" value="Unassembled WGS sequence"/>
</dbReference>